<dbReference type="PANTHER" id="PTHR22848">
    <property type="entry name" value="WD40 REPEAT PROTEIN"/>
    <property type="match status" value="1"/>
</dbReference>
<feature type="domain" description="CTLH" evidence="7">
    <location>
        <begin position="111"/>
        <end position="165"/>
    </location>
</feature>
<dbReference type="PROSITE" id="PS50294">
    <property type="entry name" value="WD_REPEATS_REGION"/>
    <property type="match status" value="6"/>
</dbReference>
<evidence type="ECO:0000256" key="3">
    <source>
        <dbReference type="ARBA" id="ARBA00022737"/>
    </source>
</evidence>
<evidence type="ECO:0000256" key="6">
    <source>
        <dbReference type="SAM" id="MobiDB-lite"/>
    </source>
</evidence>
<feature type="repeat" description="WD" evidence="5">
    <location>
        <begin position="521"/>
        <end position="545"/>
    </location>
</feature>
<evidence type="ECO:0000256" key="1">
    <source>
        <dbReference type="ARBA" id="ARBA00004324"/>
    </source>
</evidence>
<gene>
    <name evidence="8" type="ORF">IWQ62_001704</name>
</gene>
<dbReference type="AlphaFoldDB" id="A0A9W8ARY7"/>
<dbReference type="PROSITE" id="PS50082">
    <property type="entry name" value="WD_REPEATS_2"/>
    <property type="match status" value="7"/>
</dbReference>
<dbReference type="SUPFAM" id="SSF50978">
    <property type="entry name" value="WD40 repeat-like"/>
    <property type="match status" value="1"/>
</dbReference>
<dbReference type="PROSITE" id="PS00678">
    <property type="entry name" value="WD_REPEATS_1"/>
    <property type="match status" value="4"/>
</dbReference>
<name>A0A9W8ARY7_9FUNG</name>
<protein>
    <recommendedName>
        <fullName evidence="4">WD40 repeat-containing protein SMU1</fullName>
    </recommendedName>
</protein>
<evidence type="ECO:0000256" key="2">
    <source>
        <dbReference type="ARBA" id="ARBA00022574"/>
    </source>
</evidence>
<keyword evidence="2 5" id="KW-0853">WD repeat</keyword>
<sequence>MAEPPSKQPTDSQPSENHPHSAGSTSSVLSHNTAPPERLCKVYHNAQSQNNNPIDTQRNLIVNHVFDEDNPRIKQDILHMIIQFLDDEGYYISKSIIYDEASIKQQAQYGKIQEIKRLKQAILDGDWAEADKLCTKNLIRHQRNFLYLMYRQQYLEFIERREYQKAYTCLNQRLKPLEHYQTTGTEFKDLCYLLTCNTVQDVASFKNWEGVGPTRENLAEHLQRIIDYETVDRGIPSVPPHRLVTLLKQAVAYQMESSRYLPETRPTVKDLLQDYSSFVIPNAVRTSLVGHQASIKCAKFVGPFDQYIASGGSDNRIRLWDVASSTCLATLKGHTSKIWDLACDHTQALLASASGDCTVKLWNIQDAKDPSCVATLGGHEGDVYSLGYHPCNTHIVSGGYDKTIRVTDVTTGSMVKVLSGHELSVSQVTFNPLGNLVVSGSKDKTVKFWDILSGTCIKTVSAHLGEVTSLAMNYNGTLLLTSSKDNSTRLWDVRMMKPIQKFKGHQNISKNFIRSGFLHHSLILSGSEDGVIYLWDQDSSAIVQRLQGHQGVVYSASWSNHQGLLCSCSDDTTIKTWAFDSTRPIVQ</sequence>
<dbReference type="InterPro" id="IPR045184">
    <property type="entry name" value="SMU1"/>
</dbReference>
<dbReference type="GO" id="GO:0016607">
    <property type="term" value="C:nuclear speck"/>
    <property type="evidence" value="ECO:0007669"/>
    <property type="project" value="UniProtKB-SubCell"/>
</dbReference>
<dbReference type="InterPro" id="IPR001680">
    <property type="entry name" value="WD40_rpt"/>
</dbReference>
<evidence type="ECO:0000256" key="5">
    <source>
        <dbReference type="PROSITE-ProRule" id="PRU00221"/>
    </source>
</evidence>
<dbReference type="OrthoDB" id="674604at2759"/>
<dbReference type="EMBL" id="JANBPY010000298">
    <property type="protein sequence ID" value="KAJ1967689.1"/>
    <property type="molecule type" value="Genomic_DNA"/>
</dbReference>
<evidence type="ECO:0000256" key="4">
    <source>
        <dbReference type="ARBA" id="ARBA00026184"/>
    </source>
</evidence>
<dbReference type="SMART" id="SM00668">
    <property type="entry name" value="CTLH"/>
    <property type="match status" value="1"/>
</dbReference>
<evidence type="ECO:0000313" key="9">
    <source>
        <dbReference type="Proteomes" id="UP001150925"/>
    </source>
</evidence>
<dbReference type="Proteomes" id="UP001150925">
    <property type="component" value="Unassembled WGS sequence"/>
</dbReference>
<dbReference type="Pfam" id="PF21889">
    <property type="entry name" value="TPR1-like_2nd"/>
    <property type="match status" value="1"/>
</dbReference>
<dbReference type="Gene3D" id="2.130.10.10">
    <property type="entry name" value="YVTN repeat-like/Quinoprotein amine dehydrogenase"/>
    <property type="match status" value="3"/>
</dbReference>
<accession>A0A9W8ARY7</accession>
<feature type="repeat" description="WD" evidence="5">
    <location>
        <begin position="376"/>
        <end position="417"/>
    </location>
</feature>
<organism evidence="8 9">
    <name type="scientific">Dispira parvispora</name>
    <dbReference type="NCBI Taxonomy" id="1520584"/>
    <lineage>
        <taxon>Eukaryota</taxon>
        <taxon>Fungi</taxon>
        <taxon>Fungi incertae sedis</taxon>
        <taxon>Zoopagomycota</taxon>
        <taxon>Kickxellomycotina</taxon>
        <taxon>Dimargaritomycetes</taxon>
        <taxon>Dimargaritales</taxon>
        <taxon>Dimargaritaceae</taxon>
        <taxon>Dispira</taxon>
    </lineage>
</organism>
<keyword evidence="9" id="KW-1185">Reference proteome</keyword>
<dbReference type="InterPro" id="IPR015943">
    <property type="entry name" value="WD40/YVTN_repeat-like_dom_sf"/>
</dbReference>
<keyword evidence="3" id="KW-0677">Repeat</keyword>
<dbReference type="PROSITE" id="PS50897">
    <property type="entry name" value="CTLH"/>
    <property type="match status" value="1"/>
</dbReference>
<dbReference type="InterPro" id="IPR054080">
    <property type="entry name" value="TPR1-like_2nd"/>
</dbReference>
<feature type="repeat" description="WD" evidence="5">
    <location>
        <begin position="460"/>
        <end position="501"/>
    </location>
</feature>
<feature type="region of interest" description="Disordered" evidence="6">
    <location>
        <begin position="1"/>
        <end position="33"/>
    </location>
</feature>
<dbReference type="SMART" id="SM00320">
    <property type="entry name" value="WD40"/>
    <property type="match status" value="7"/>
</dbReference>
<feature type="repeat" description="WD" evidence="5">
    <location>
        <begin position="418"/>
        <end position="459"/>
    </location>
</feature>
<dbReference type="Pfam" id="PF00400">
    <property type="entry name" value="WD40"/>
    <property type="match status" value="7"/>
</dbReference>
<feature type="compositionally biased region" description="Polar residues" evidence="6">
    <location>
        <begin position="8"/>
        <end position="33"/>
    </location>
</feature>
<evidence type="ECO:0000259" key="7">
    <source>
        <dbReference type="PROSITE" id="PS50897"/>
    </source>
</evidence>
<dbReference type="InterPro" id="IPR019775">
    <property type="entry name" value="WD40_repeat_CS"/>
</dbReference>
<dbReference type="CDD" id="cd00200">
    <property type="entry name" value="WD40"/>
    <property type="match status" value="1"/>
</dbReference>
<feature type="repeat" description="WD" evidence="5">
    <location>
        <begin position="546"/>
        <end position="587"/>
    </location>
</feature>
<comment type="caution">
    <text evidence="8">The sequence shown here is derived from an EMBL/GenBank/DDBJ whole genome shotgun (WGS) entry which is preliminary data.</text>
</comment>
<proteinExistence type="predicted"/>
<comment type="subcellular location">
    <subcellularLocation>
        <location evidence="1">Nucleus speckle</location>
    </subcellularLocation>
</comment>
<dbReference type="InterPro" id="IPR036322">
    <property type="entry name" value="WD40_repeat_dom_sf"/>
</dbReference>
<reference evidence="8" key="1">
    <citation type="submission" date="2022-07" db="EMBL/GenBank/DDBJ databases">
        <title>Phylogenomic reconstructions and comparative analyses of Kickxellomycotina fungi.</title>
        <authorList>
            <person name="Reynolds N.K."/>
            <person name="Stajich J.E."/>
            <person name="Barry K."/>
            <person name="Grigoriev I.V."/>
            <person name="Crous P."/>
            <person name="Smith M.E."/>
        </authorList>
    </citation>
    <scope>NUCLEOTIDE SEQUENCE</scope>
    <source>
        <strain evidence="8">RSA 1196</strain>
    </source>
</reference>
<feature type="repeat" description="WD" evidence="5">
    <location>
        <begin position="288"/>
        <end position="330"/>
    </location>
</feature>
<dbReference type="InterPro" id="IPR006595">
    <property type="entry name" value="CTLH_C"/>
</dbReference>
<evidence type="ECO:0000313" key="8">
    <source>
        <dbReference type="EMBL" id="KAJ1967689.1"/>
    </source>
</evidence>
<dbReference type="GO" id="GO:0000398">
    <property type="term" value="P:mRNA splicing, via spliceosome"/>
    <property type="evidence" value="ECO:0007669"/>
    <property type="project" value="InterPro"/>
</dbReference>
<dbReference type="InterPro" id="IPR020472">
    <property type="entry name" value="WD40_PAC1"/>
</dbReference>
<feature type="repeat" description="WD" evidence="5">
    <location>
        <begin position="331"/>
        <end position="372"/>
    </location>
</feature>
<dbReference type="PRINTS" id="PR00320">
    <property type="entry name" value="GPROTEINBRPT"/>
</dbReference>